<evidence type="ECO:0000313" key="2">
    <source>
        <dbReference type="EMBL" id="TRY70221.1"/>
    </source>
</evidence>
<feature type="compositionally biased region" description="Basic and acidic residues" evidence="1">
    <location>
        <begin position="139"/>
        <end position="150"/>
    </location>
</feature>
<feature type="compositionally biased region" description="Polar residues" evidence="1">
    <location>
        <begin position="259"/>
        <end position="273"/>
    </location>
</feature>
<feature type="compositionally biased region" description="Low complexity" evidence="1">
    <location>
        <begin position="226"/>
        <end position="241"/>
    </location>
</feature>
<dbReference type="AlphaFoldDB" id="A0A553NXQ7"/>
<organism evidence="2 3">
    <name type="scientific">Tigriopus californicus</name>
    <name type="common">Marine copepod</name>
    <dbReference type="NCBI Taxonomy" id="6832"/>
    <lineage>
        <taxon>Eukaryota</taxon>
        <taxon>Metazoa</taxon>
        <taxon>Ecdysozoa</taxon>
        <taxon>Arthropoda</taxon>
        <taxon>Crustacea</taxon>
        <taxon>Multicrustacea</taxon>
        <taxon>Hexanauplia</taxon>
        <taxon>Copepoda</taxon>
        <taxon>Harpacticoida</taxon>
        <taxon>Harpacticidae</taxon>
        <taxon>Tigriopus</taxon>
    </lineage>
</organism>
<reference evidence="2 3" key="1">
    <citation type="journal article" date="2018" name="Nat. Ecol. Evol.">
        <title>Genomic signatures of mitonuclear coevolution across populations of Tigriopus californicus.</title>
        <authorList>
            <person name="Barreto F.S."/>
            <person name="Watson E.T."/>
            <person name="Lima T.G."/>
            <person name="Willett C.S."/>
            <person name="Edmands S."/>
            <person name="Li W."/>
            <person name="Burton R.S."/>
        </authorList>
    </citation>
    <scope>NUCLEOTIDE SEQUENCE [LARGE SCALE GENOMIC DNA]</scope>
    <source>
        <strain evidence="2 3">San Diego</strain>
    </source>
</reference>
<comment type="caution">
    <text evidence="2">The sequence shown here is derived from an EMBL/GenBank/DDBJ whole genome shotgun (WGS) entry which is preliminary data.</text>
</comment>
<evidence type="ECO:0000256" key="1">
    <source>
        <dbReference type="SAM" id="MobiDB-lite"/>
    </source>
</evidence>
<feature type="region of interest" description="Disordered" evidence="1">
    <location>
        <begin position="259"/>
        <end position="278"/>
    </location>
</feature>
<feature type="compositionally biased region" description="Polar residues" evidence="1">
    <location>
        <begin position="184"/>
        <end position="196"/>
    </location>
</feature>
<feature type="compositionally biased region" description="Polar residues" evidence="1">
    <location>
        <begin position="109"/>
        <end position="135"/>
    </location>
</feature>
<dbReference type="Proteomes" id="UP000318571">
    <property type="component" value="Chromosome 9"/>
</dbReference>
<accession>A0A553NXQ7</accession>
<feature type="region of interest" description="Disordered" evidence="1">
    <location>
        <begin position="86"/>
        <end position="248"/>
    </location>
</feature>
<name>A0A553NXQ7_TIGCA</name>
<feature type="region of interest" description="Disordered" evidence="1">
    <location>
        <begin position="40"/>
        <end position="70"/>
    </location>
</feature>
<evidence type="ECO:0000313" key="3">
    <source>
        <dbReference type="Proteomes" id="UP000318571"/>
    </source>
</evidence>
<feature type="compositionally biased region" description="Basic and acidic residues" evidence="1">
    <location>
        <begin position="212"/>
        <end position="222"/>
    </location>
</feature>
<protein>
    <submittedName>
        <fullName evidence="2">Uncharacterized protein</fullName>
    </submittedName>
</protein>
<keyword evidence="3" id="KW-1185">Reference proteome</keyword>
<proteinExistence type="predicted"/>
<feature type="compositionally biased region" description="Polar residues" evidence="1">
    <location>
        <begin position="88"/>
        <end position="100"/>
    </location>
</feature>
<dbReference type="EMBL" id="VCGU01000009">
    <property type="protein sequence ID" value="TRY70221.1"/>
    <property type="molecule type" value="Genomic_DNA"/>
</dbReference>
<gene>
    <name evidence="2" type="ORF">TCAL_17259</name>
</gene>
<sequence>MPVLLGAFETSLRGGDSPHVDRKSLHKGCCGTLHGHGVAKEKAQMKTPAGRSCSLEHNESSSSGDESFITNVPDILSSSVGKRIVNGRSHSSDCAPQSPTLGPRGSHGSGANNVSKRSNSASVAQRLFTSPTLATTAKVRAERTASDNRKQHLIHGASDDEFLGSPSEIRHRQRMERRDYLTRVGSNGSGSDVNNKPQRRRKESPSPVPKVRWGDRGRRSSDESSEVSSSNSPPITPTPRSGSGATRALSATISKKANTSGAGYAFGSSTSRFSSEDRLGSLGRRAKLYTKSHSDGMSPGHPGHHHYHYQDAHHLNRTASESRAIDKKGAKSREKKKTDITKAWMQFKDDVESALQRKPNQSGFYKNLSDMMHTKMEMLNDESAVRNGVFDWHGPTYFGE</sequence>